<feature type="region of interest" description="Disordered" evidence="1">
    <location>
        <begin position="76"/>
        <end position="129"/>
    </location>
</feature>
<evidence type="ECO:0000313" key="2">
    <source>
        <dbReference type="EMBL" id="MDZ5458966.1"/>
    </source>
</evidence>
<evidence type="ECO:0000313" key="3">
    <source>
        <dbReference type="Proteomes" id="UP001293718"/>
    </source>
</evidence>
<sequence length="129" mass="13406">MKTLPPSRMLLNSNGRRVLPASRRLGRPPGPAPRRREAALCAVALALALALAALPVLAVGDGTPLPPPVRGVALPVAAQPAHRAQPSPRPQPAEAAPSSAQQAPLVPSSVRSWTVWSTQSPQPVQVLQP</sequence>
<dbReference type="Proteomes" id="UP001293718">
    <property type="component" value="Unassembled WGS sequence"/>
</dbReference>
<proteinExistence type="predicted"/>
<feature type="region of interest" description="Disordered" evidence="1">
    <location>
        <begin position="1"/>
        <end position="35"/>
    </location>
</feature>
<feature type="non-terminal residue" evidence="2">
    <location>
        <position position="129"/>
    </location>
</feature>
<keyword evidence="3" id="KW-1185">Reference proteome</keyword>
<gene>
    <name evidence="2" type="ORF">SM757_20510</name>
</gene>
<accession>A0ABU5IJ97</accession>
<feature type="compositionally biased region" description="Polar residues" evidence="1">
    <location>
        <begin position="110"/>
        <end position="129"/>
    </location>
</feature>
<organism evidence="2 3">
    <name type="scientific">Azohydromonas lata</name>
    <dbReference type="NCBI Taxonomy" id="45677"/>
    <lineage>
        <taxon>Bacteria</taxon>
        <taxon>Pseudomonadati</taxon>
        <taxon>Pseudomonadota</taxon>
        <taxon>Betaproteobacteria</taxon>
        <taxon>Burkholderiales</taxon>
        <taxon>Sphaerotilaceae</taxon>
        <taxon>Azohydromonas</taxon>
    </lineage>
</organism>
<dbReference type="EMBL" id="JAXOJX010000036">
    <property type="protein sequence ID" value="MDZ5458966.1"/>
    <property type="molecule type" value="Genomic_DNA"/>
</dbReference>
<comment type="caution">
    <text evidence="2">The sequence shown here is derived from an EMBL/GenBank/DDBJ whole genome shotgun (WGS) entry which is preliminary data.</text>
</comment>
<reference evidence="2 3" key="1">
    <citation type="submission" date="2023-11" db="EMBL/GenBank/DDBJ databases">
        <title>Draft genome of Azohydromonas lata strain H1 (DSM1123), a polyhydroxyalkanoate producer.</title>
        <authorList>
            <person name="Traversa D."/>
            <person name="D'Addabbo P."/>
            <person name="Pazzani C."/>
            <person name="Manzari C."/>
            <person name="Chiara M."/>
            <person name="Scrascia M."/>
        </authorList>
    </citation>
    <scope>NUCLEOTIDE SEQUENCE [LARGE SCALE GENOMIC DNA]</scope>
    <source>
        <strain evidence="2 3">H1</strain>
    </source>
</reference>
<protein>
    <submittedName>
        <fullName evidence="2">Uncharacterized protein</fullName>
    </submittedName>
</protein>
<name>A0ABU5IJ97_9BURK</name>
<feature type="compositionally biased region" description="Low complexity" evidence="1">
    <location>
        <begin position="77"/>
        <end position="109"/>
    </location>
</feature>
<evidence type="ECO:0000256" key="1">
    <source>
        <dbReference type="SAM" id="MobiDB-lite"/>
    </source>
</evidence>